<proteinExistence type="inferred from homology"/>
<keyword evidence="7" id="KW-0139">CF(1)</keyword>
<sequence length="178" mass="19806">MPNETLARRYATAVFELAREAGKVGGVQHDLHTFTEALAADEDVRKFFRSPVVDRHEKETIVGQAFDKLDPIALHTILLLVRKRRENLVEEIVAQFDILEREARGAQELRVSSARELSKAELDAIVQRLSSAYHTAFDVTQNVDAELIGGVRITMGDKLADGTIAGRLDDIARLLSTN</sequence>
<reference evidence="8 9" key="1">
    <citation type="journal article" date="2022" name="ISME Commun">
        <title>Vulcanimicrobium alpinus gen. nov. sp. nov., the first cultivated representative of the candidate phylum 'Eremiobacterota', is a metabolically versatile aerobic anoxygenic phototroph.</title>
        <authorList>
            <person name="Yabe S."/>
            <person name="Muto K."/>
            <person name="Abe K."/>
            <person name="Yokota A."/>
            <person name="Staudigel H."/>
            <person name="Tebo B.M."/>
        </authorList>
    </citation>
    <scope>NUCLEOTIDE SEQUENCE [LARGE SCALE GENOMIC DNA]</scope>
    <source>
        <strain evidence="8 9">WC8-2</strain>
    </source>
</reference>
<dbReference type="InterPro" id="IPR026015">
    <property type="entry name" value="ATP_synth_OSCP/delta_N_sf"/>
</dbReference>
<dbReference type="GO" id="GO:0005886">
    <property type="term" value="C:plasma membrane"/>
    <property type="evidence" value="ECO:0007669"/>
    <property type="project" value="UniProtKB-SubCell"/>
</dbReference>
<keyword evidence="7" id="KW-1003">Cell membrane</keyword>
<keyword evidence="5 7" id="KW-0472">Membrane</keyword>
<dbReference type="GO" id="GO:0046933">
    <property type="term" value="F:proton-transporting ATP synthase activity, rotational mechanism"/>
    <property type="evidence" value="ECO:0007669"/>
    <property type="project" value="UniProtKB-UniRule"/>
</dbReference>
<dbReference type="InterPro" id="IPR000711">
    <property type="entry name" value="ATPase_OSCP/dsu"/>
</dbReference>
<evidence type="ECO:0000256" key="6">
    <source>
        <dbReference type="ARBA" id="ARBA00023310"/>
    </source>
</evidence>
<dbReference type="PANTHER" id="PTHR11910">
    <property type="entry name" value="ATP SYNTHASE DELTA CHAIN"/>
    <property type="match status" value="1"/>
</dbReference>
<dbReference type="HAMAP" id="MF_01416">
    <property type="entry name" value="ATP_synth_delta_bact"/>
    <property type="match status" value="1"/>
</dbReference>
<keyword evidence="4 7" id="KW-0406">Ion transport</keyword>
<organism evidence="8 9">
    <name type="scientific">Vulcanimicrobium alpinum</name>
    <dbReference type="NCBI Taxonomy" id="3016050"/>
    <lineage>
        <taxon>Bacteria</taxon>
        <taxon>Bacillati</taxon>
        <taxon>Vulcanimicrobiota</taxon>
        <taxon>Vulcanimicrobiia</taxon>
        <taxon>Vulcanimicrobiales</taxon>
        <taxon>Vulcanimicrobiaceae</taxon>
        <taxon>Vulcanimicrobium</taxon>
    </lineage>
</organism>
<protein>
    <recommendedName>
        <fullName evidence="7">ATP synthase subunit delta</fullName>
    </recommendedName>
    <alternativeName>
        <fullName evidence="7">ATP synthase F(1) sector subunit delta</fullName>
    </alternativeName>
    <alternativeName>
        <fullName evidence="7">F-type ATPase subunit delta</fullName>
        <shortName evidence="7">F-ATPase subunit delta</shortName>
    </alternativeName>
</protein>
<comment type="subcellular location">
    <subcellularLocation>
        <location evidence="7">Cell membrane</location>
        <topology evidence="7">Peripheral membrane protein</topology>
    </subcellularLocation>
    <subcellularLocation>
        <location evidence="1">Membrane</location>
    </subcellularLocation>
</comment>
<keyword evidence="6 7" id="KW-0066">ATP synthesis</keyword>
<comment type="function">
    <text evidence="7">This protein is part of the stalk that links CF(0) to CF(1). It either transmits conformational changes from CF(0) to CF(1) or is implicated in proton conduction.</text>
</comment>
<dbReference type="Pfam" id="PF00213">
    <property type="entry name" value="OSCP"/>
    <property type="match status" value="1"/>
</dbReference>
<comment type="similarity">
    <text evidence="7">Belongs to the ATPase delta chain family.</text>
</comment>
<evidence type="ECO:0000256" key="7">
    <source>
        <dbReference type="HAMAP-Rule" id="MF_01416"/>
    </source>
</evidence>
<dbReference type="Gene3D" id="1.10.520.20">
    <property type="entry name" value="N-terminal domain of the delta subunit of the F1F0-ATP synthase"/>
    <property type="match status" value="1"/>
</dbReference>
<dbReference type="AlphaFoldDB" id="A0AAN2CAZ2"/>
<dbReference type="SUPFAM" id="SSF47928">
    <property type="entry name" value="N-terminal domain of the delta subunit of the F1F0-ATP synthase"/>
    <property type="match status" value="1"/>
</dbReference>
<comment type="function">
    <text evidence="7">F(1)F(0) ATP synthase produces ATP from ADP in the presence of a proton or sodium gradient. F-type ATPases consist of two structural domains, F(1) containing the extramembraneous catalytic core and F(0) containing the membrane proton channel, linked together by a central stalk and a peripheral stalk. During catalysis, ATP synthesis in the catalytic domain of F(1) is coupled via a rotary mechanism of the central stalk subunits to proton translocation.</text>
</comment>
<evidence type="ECO:0000256" key="4">
    <source>
        <dbReference type="ARBA" id="ARBA00023065"/>
    </source>
</evidence>
<evidence type="ECO:0000256" key="2">
    <source>
        <dbReference type="ARBA" id="ARBA00022448"/>
    </source>
</evidence>
<evidence type="ECO:0000313" key="9">
    <source>
        <dbReference type="Proteomes" id="UP001317532"/>
    </source>
</evidence>
<dbReference type="KEGG" id="vab:WPS_34360"/>
<dbReference type="EMBL" id="AP025523">
    <property type="protein sequence ID" value="BDE08160.1"/>
    <property type="molecule type" value="Genomic_DNA"/>
</dbReference>
<dbReference type="GO" id="GO:0045259">
    <property type="term" value="C:proton-transporting ATP synthase complex"/>
    <property type="evidence" value="ECO:0007669"/>
    <property type="project" value="UniProtKB-KW"/>
</dbReference>
<evidence type="ECO:0000256" key="1">
    <source>
        <dbReference type="ARBA" id="ARBA00004370"/>
    </source>
</evidence>
<evidence type="ECO:0000256" key="5">
    <source>
        <dbReference type="ARBA" id="ARBA00023136"/>
    </source>
</evidence>
<dbReference type="Proteomes" id="UP001317532">
    <property type="component" value="Chromosome"/>
</dbReference>
<gene>
    <name evidence="7 8" type="primary">atpH</name>
    <name evidence="8" type="ORF">WPS_34360</name>
</gene>
<dbReference type="NCBIfam" id="TIGR01145">
    <property type="entry name" value="ATP_synt_delta"/>
    <property type="match status" value="1"/>
</dbReference>
<keyword evidence="2 7" id="KW-0813">Transport</keyword>
<name>A0AAN2CAZ2_UNVUL</name>
<accession>A0AAN2CAZ2</accession>
<keyword evidence="3 7" id="KW-0375">Hydrogen ion transport</keyword>
<evidence type="ECO:0000313" key="8">
    <source>
        <dbReference type="EMBL" id="BDE08160.1"/>
    </source>
</evidence>
<dbReference type="PRINTS" id="PR00125">
    <property type="entry name" value="ATPASEDELTA"/>
</dbReference>
<keyword evidence="9" id="KW-1185">Reference proteome</keyword>
<dbReference type="RefSeq" id="WP_317995706.1">
    <property type="nucleotide sequence ID" value="NZ_AP025523.1"/>
</dbReference>
<evidence type="ECO:0000256" key="3">
    <source>
        <dbReference type="ARBA" id="ARBA00022781"/>
    </source>
</evidence>